<comment type="caution">
    <text evidence="2">The sequence shown here is derived from an EMBL/GenBank/DDBJ whole genome shotgun (WGS) entry which is preliminary data.</text>
</comment>
<dbReference type="InterPro" id="IPR014756">
    <property type="entry name" value="Ig_E-set"/>
</dbReference>
<dbReference type="EMBL" id="MU826861">
    <property type="protein sequence ID" value="KAJ7370597.1"/>
    <property type="molecule type" value="Genomic_DNA"/>
</dbReference>
<reference evidence="2" key="1">
    <citation type="submission" date="2023-01" db="EMBL/GenBank/DDBJ databases">
        <title>Genome assembly of the deep-sea coral Lophelia pertusa.</title>
        <authorList>
            <person name="Herrera S."/>
            <person name="Cordes E."/>
        </authorList>
    </citation>
    <scope>NUCLEOTIDE SEQUENCE</scope>
    <source>
        <strain evidence="2">USNM1676648</strain>
        <tissue evidence="2">Polyp</tissue>
    </source>
</reference>
<evidence type="ECO:0000313" key="2">
    <source>
        <dbReference type="EMBL" id="KAJ7370597.1"/>
    </source>
</evidence>
<accession>A0A9W9YW87</accession>
<name>A0A9W9YW87_9CNID</name>
<gene>
    <name evidence="2" type="ORF">OS493_031333</name>
</gene>
<dbReference type="SUPFAM" id="SSF81296">
    <property type="entry name" value="E set domains"/>
    <property type="match status" value="1"/>
</dbReference>
<evidence type="ECO:0000313" key="3">
    <source>
        <dbReference type="Proteomes" id="UP001163046"/>
    </source>
</evidence>
<sequence>MEPTQHAPDVTIYQTARKVLDACGDCGGNGSACTEITATIPCSISSIATIVWVIGAGLNGGSETVCGLYNPVSGVMVNTTDLSVTSAIPDNVIKDDLPRLVTVIGTGFFNHSKAKIRCYYGHKESTEVIFINDTHLQCKLTASETCGDLFNDETVNLLGISPDCYSIDYQEIAIDLGYNATIGPGDSVGLRIT</sequence>
<dbReference type="InterPro" id="IPR002909">
    <property type="entry name" value="IPT_dom"/>
</dbReference>
<organism evidence="2 3">
    <name type="scientific">Desmophyllum pertusum</name>
    <dbReference type="NCBI Taxonomy" id="174260"/>
    <lineage>
        <taxon>Eukaryota</taxon>
        <taxon>Metazoa</taxon>
        <taxon>Cnidaria</taxon>
        <taxon>Anthozoa</taxon>
        <taxon>Hexacorallia</taxon>
        <taxon>Scleractinia</taxon>
        <taxon>Caryophylliina</taxon>
        <taxon>Caryophylliidae</taxon>
        <taxon>Desmophyllum</taxon>
    </lineage>
</organism>
<protein>
    <recommendedName>
        <fullName evidence="1">IPT/TIG domain-containing protein</fullName>
    </recommendedName>
</protein>
<dbReference type="Proteomes" id="UP001163046">
    <property type="component" value="Unassembled WGS sequence"/>
</dbReference>
<proteinExistence type="predicted"/>
<dbReference type="AlphaFoldDB" id="A0A9W9YW87"/>
<keyword evidence="3" id="KW-1185">Reference proteome</keyword>
<feature type="domain" description="IPT/TIG" evidence="1">
    <location>
        <begin position="99"/>
        <end position="144"/>
    </location>
</feature>
<dbReference type="Pfam" id="PF01833">
    <property type="entry name" value="TIG"/>
    <property type="match status" value="1"/>
</dbReference>
<evidence type="ECO:0000259" key="1">
    <source>
        <dbReference type="Pfam" id="PF01833"/>
    </source>
</evidence>